<sequence length="626" mass="69453">MKNVPSAEKVVQGFKEYHSVSATPQGVAWVEFNPITGRNRLFLSELGRIAAITPEEASVRSRVNEYGGVAWTRVDNAFAWVNAADQQIWISPYPADDSILSSPEVSVPLTSTPQRRFADLVYDAQHQRLLAVCEMAVDEASEPQQSIVSIDCTTGAVLDILQGADFYAYPRLSPDGKTLAWIEWQHPHQPWLSTQLYSIQLEDGLPVISTQTQVANNASWLQPRFSPKGDLVALGDPDNWWNPYVFKQTEQGYPQASPLLDEILPVEFTTAPWALGLSTYAWDEQGHLHALVQEQGYSRYWRFDAQTKAKHSVTSPFSRLSSLSLSSTHAYCVAESEDRYPGVVALDLVELTWQIIVGADTPEHPVSLPLPYWIKTTNACDVQSFYYPPLTPPSQLTQEPSAPPLILLTHGGPTSATYPVLNPRVQYWTSAGFAVADINYRGSCGYGREFRCTLAGCWGQAEVEDVEHLVDQLVAKGMAHPEALFIRGQSAGGYTTLMALIHSARFKAGASLYGVSDLLPLHAHTHKFESHYLSWLVGDESEMSQPERSPVHLAHALQAEGVIFFQGLQDPVVLPEQTHAMVEALKAAGKAVEAIYFADEAHGFRLALHQQQVLERELAFYMGFLF</sequence>
<dbReference type="InterPro" id="IPR011042">
    <property type="entry name" value="6-blade_b-propeller_TolB-like"/>
</dbReference>
<evidence type="ECO:0000313" key="2">
    <source>
        <dbReference type="EMBL" id="RAU19030.1"/>
    </source>
</evidence>
<reference evidence="2 3" key="1">
    <citation type="submission" date="2018-06" db="EMBL/GenBank/DDBJ databases">
        <title>Nitrincola tibetense sp. nov., isolated from Lake XuguoCo on Tibetan Plateau.</title>
        <authorList>
            <person name="Xing P."/>
        </authorList>
    </citation>
    <scope>NUCLEOTIDE SEQUENCE [LARGE SCALE GENOMIC DNA]</scope>
    <source>
        <strain evidence="3">xg18</strain>
    </source>
</reference>
<dbReference type="RefSeq" id="WP_112158417.1">
    <property type="nucleotide sequence ID" value="NZ_QKRX01000003.1"/>
</dbReference>
<comment type="caution">
    <text evidence="2">The sequence shown here is derived from an EMBL/GenBank/DDBJ whole genome shotgun (WGS) entry which is preliminary data.</text>
</comment>
<dbReference type="InterPro" id="IPR029058">
    <property type="entry name" value="AB_hydrolase_fold"/>
</dbReference>
<gene>
    <name evidence="2" type="ORF">DN062_06055</name>
</gene>
<dbReference type="PANTHER" id="PTHR43056:SF5">
    <property type="entry name" value="PEPTIDASE S9 PROLYL OLIGOPEPTIDASE CATALYTIC DOMAIN-CONTAINING PROTEIN"/>
    <property type="match status" value="1"/>
</dbReference>
<dbReference type="Gene3D" id="2.120.10.30">
    <property type="entry name" value="TolB, C-terminal domain"/>
    <property type="match status" value="1"/>
</dbReference>
<dbReference type="PANTHER" id="PTHR43056">
    <property type="entry name" value="PEPTIDASE S9 PROLYL OLIGOPEPTIDASE"/>
    <property type="match status" value="1"/>
</dbReference>
<organism evidence="2 3">
    <name type="scientific">Nitrincola tibetensis</name>
    <dbReference type="NCBI Taxonomy" id="2219697"/>
    <lineage>
        <taxon>Bacteria</taxon>
        <taxon>Pseudomonadati</taxon>
        <taxon>Pseudomonadota</taxon>
        <taxon>Gammaproteobacteria</taxon>
        <taxon>Oceanospirillales</taxon>
        <taxon>Oceanospirillaceae</taxon>
        <taxon>Nitrincola</taxon>
    </lineage>
</organism>
<keyword evidence="3" id="KW-1185">Reference proteome</keyword>
<dbReference type="Gene3D" id="3.40.50.1820">
    <property type="entry name" value="alpha/beta hydrolase"/>
    <property type="match status" value="1"/>
</dbReference>
<dbReference type="AlphaFoldDB" id="A0A364NPU2"/>
<dbReference type="InterPro" id="IPR050585">
    <property type="entry name" value="Xaa-Pro_dipeptidyl-ppase/CocE"/>
</dbReference>
<dbReference type="Proteomes" id="UP000250744">
    <property type="component" value="Unassembled WGS sequence"/>
</dbReference>
<dbReference type="EMBL" id="QKRX01000003">
    <property type="protein sequence ID" value="RAU19030.1"/>
    <property type="molecule type" value="Genomic_DNA"/>
</dbReference>
<protein>
    <submittedName>
        <fullName evidence="2">S9 family peptidase</fullName>
    </submittedName>
</protein>
<dbReference type="GO" id="GO:0006508">
    <property type="term" value="P:proteolysis"/>
    <property type="evidence" value="ECO:0007669"/>
    <property type="project" value="InterPro"/>
</dbReference>
<name>A0A364NPU2_9GAMM</name>
<dbReference type="OrthoDB" id="4269629at2"/>
<dbReference type="Pfam" id="PF00326">
    <property type="entry name" value="Peptidase_S9"/>
    <property type="match status" value="1"/>
</dbReference>
<dbReference type="SUPFAM" id="SSF53474">
    <property type="entry name" value="alpha/beta-Hydrolases"/>
    <property type="match status" value="1"/>
</dbReference>
<dbReference type="SUPFAM" id="SSF82171">
    <property type="entry name" value="DPP6 N-terminal domain-like"/>
    <property type="match status" value="1"/>
</dbReference>
<accession>A0A364NPU2</accession>
<evidence type="ECO:0000259" key="1">
    <source>
        <dbReference type="Pfam" id="PF00326"/>
    </source>
</evidence>
<dbReference type="InterPro" id="IPR001375">
    <property type="entry name" value="Peptidase_S9_cat"/>
</dbReference>
<evidence type="ECO:0000313" key="3">
    <source>
        <dbReference type="Proteomes" id="UP000250744"/>
    </source>
</evidence>
<feature type="domain" description="Peptidase S9 prolyl oligopeptidase catalytic" evidence="1">
    <location>
        <begin position="423"/>
        <end position="621"/>
    </location>
</feature>
<proteinExistence type="predicted"/>
<dbReference type="GO" id="GO:0008236">
    <property type="term" value="F:serine-type peptidase activity"/>
    <property type="evidence" value="ECO:0007669"/>
    <property type="project" value="InterPro"/>
</dbReference>